<dbReference type="AlphaFoldDB" id="A0A0F9S1P6"/>
<reference evidence="1" key="1">
    <citation type="journal article" date="2015" name="Nature">
        <title>Complex archaea that bridge the gap between prokaryotes and eukaryotes.</title>
        <authorList>
            <person name="Spang A."/>
            <person name="Saw J.H."/>
            <person name="Jorgensen S.L."/>
            <person name="Zaremba-Niedzwiedzka K."/>
            <person name="Martijn J."/>
            <person name="Lind A.E."/>
            <person name="van Eijk R."/>
            <person name="Schleper C."/>
            <person name="Guy L."/>
            <person name="Ettema T.J."/>
        </authorList>
    </citation>
    <scope>NUCLEOTIDE SEQUENCE</scope>
</reference>
<comment type="caution">
    <text evidence="1">The sequence shown here is derived from an EMBL/GenBank/DDBJ whole genome shotgun (WGS) entry which is preliminary data.</text>
</comment>
<dbReference type="EMBL" id="LAZR01002361">
    <property type="protein sequence ID" value="KKN31051.1"/>
    <property type="molecule type" value="Genomic_DNA"/>
</dbReference>
<accession>A0A0F9S1P6</accession>
<proteinExistence type="predicted"/>
<sequence>MTDEELVEEARRWASGEQTLEGFYRGDLLVVSTQRKGESKLADNGNQKIMKERALLFLDRRIGTLETAPMDHAAMAEATLSYAERRRVEAGAAGREEKNATELEAMQWIRGKLLEMK</sequence>
<evidence type="ECO:0000313" key="1">
    <source>
        <dbReference type="EMBL" id="KKN31051.1"/>
    </source>
</evidence>
<organism evidence="1">
    <name type="scientific">marine sediment metagenome</name>
    <dbReference type="NCBI Taxonomy" id="412755"/>
    <lineage>
        <taxon>unclassified sequences</taxon>
        <taxon>metagenomes</taxon>
        <taxon>ecological metagenomes</taxon>
    </lineage>
</organism>
<name>A0A0F9S1P6_9ZZZZ</name>
<gene>
    <name evidence="1" type="ORF">LCGC14_0828020</name>
</gene>
<protein>
    <submittedName>
        <fullName evidence="1">Uncharacterized protein</fullName>
    </submittedName>
</protein>